<dbReference type="RefSeq" id="WP_272491781.1">
    <property type="nucleotide sequence ID" value="NZ_JAFIDN010000011.1"/>
</dbReference>
<keyword evidence="2" id="KW-1185">Reference proteome</keyword>
<name>A0A8J7RPG9_9BACT</name>
<dbReference type="EMBL" id="JAFIDN010000011">
    <property type="protein sequence ID" value="MBP3193519.1"/>
    <property type="molecule type" value="Genomic_DNA"/>
</dbReference>
<protein>
    <submittedName>
        <fullName evidence="1">DUF3891 family protein</fullName>
    </submittedName>
</protein>
<reference evidence="1" key="1">
    <citation type="submission" date="2021-02" db="EMBL/GenBank/DDBJ databases">
        <title>Natronogracilivirga saccharolytica gen. nov. sp. nov. a new anaerobic, haloalkiliphilic carbohydrate-fermenting bacterium from soda lake and proposing of Cyclonatronumiaceae fam. nov. in the phylum Balneolaeota.</title>
        <authorList>
            <person name="Zhilina T.N."/>
            <person name="Sorokin D.Y."/>
            <person name="Zavarzina D.G."/>
            <person name="Toshchakov S.V."/>
            <person name="Kublanov I.V."/>
        </authorList>
    </citation>
    <scope>NUCLEOTIDE SEQUENCE</scope>
    <source>
        <strain evidence="1">Z-1702</strain>
    </source>
</reference>
<accession>A0A8J7RPG9</accession>
<dbReference type="AlphaFoldDB" id="A0A8J7RPG9"/>
<organism evidence="1 2">
    <name type="scientific">Natronogracilivirga saccharolytica</name>
    <dbReference type="NCBI Taxonomy" id="2812953"/>
    <lineage>
        <taxon>Bacteria</taxon>
        <taxon>Pseudomonadati</taxon>
        <taxon>Balneolota</taxon>
        <taxon>Balneolia</taxon>
        <taxon>Balneolales</taxon>
        <taxon>Cyclonatronaceae</taxon>
        <taxon>Natronogracilivirga</taxon>
    </lineage>
</organism>
<sequence length="274" mass="31092">MVIREQKNHLLLVTQPAHAWLSGQIAEHWGGNGYVRPEPWKEMCLAAARHDHGWTGRDMRLVRNPATGAPYDFRNMPIGEHMDIWDRSVTLVAESNRYAALLVSRHVMNLFSMHDFSGEPDDIRSKAKQFKEKQQELQERLITSCKRDEFYSSFLTDDTLEKHRRLLSAFDYLSLYVILGNAEKSALSDVPSGKSGSGTIQLENKEEAAGNDAGPEANGLLQTCAVSPWPFLTDRLSLRCDAIRLKTFCADQEELDRVMEQGDRVLFTVELVPE</sequence>
<dbReference type="Proteomes" id="UP000673975">
    <property type="component" value="Unassembled WGS sequence"/>
</dbReference>
<evidence type="ECO:0000313" key="2">
    <source>
        <dbReference type="Proteomes" id="UP000673975"/>
    </source>
</evidence>
<proteinExistence type="predicted"/>
<dbReference type="InterPro" id="IPR024992">
    <property type="entry name" value="DUF3891"/>
</dbReference>
<evidence type="ECO:0000313" key="1">
    <source>
        <dbReference type="EMBL" id="MBP3193519.1"/>
    </source>
</evidence>
<comment type="caution">
    <text evidence="1">The sequence shown here is derived from an EMBL/GenBank/DDBJ whole genome shotgun (WGS) entry which is preliminary data.</text>
</comment>
<dbReference type="Pfam" id="PF13030">
    <property type="entry name" value="DUF3891"/>
    <property type="match status" value="1"/>
</dbReference>
<gene>
    <name evidence="1" type="ORF">NATSA_12660</name>
</gene>